<dbReference type="PANTHER" id="PTHR43330">
    <property type="entry name" value="METHIONINE AMINOPEPTIDASE"/>
    <property type="match status" value="1"/>
</dbReference>
<dbReference type="InterPro" id="IPR001714">
    <property type="entry name" value="Pept_M24_MAP"/>
</dbReference>
<dbReference type="InterPro" id="IPR002467">
    <property type="entry name" value="Pept_M24A_MAP1"/>
</dbReference>
<dbReference type="PROSITE" id="PS00680">
    <property type="entry name" value="MAP_1"/>
    <property type="match status" value="1"/>
</dbReference>
<feature type="domain" description="Peptidase M24" evidence="7">
    <location>
        <begin position="16"/>
        <end position="243"/>
    </location>
</feature>
<keyword evidence="4 6" id="KW-0479">Metal-binding</keyword>
<evidence type="ECO:0000313" key="8">
    <source>
        <dbReference type="EMBL" id="CDN40131.1"/>
    </source>
</evidence>
<accession>A0A292IGU3</accession>
<sequence>MSEFIHLKNEHEIAGIKKACAIYQALKTVCQTKDFLNWTLRDIDLFTKEFIEARGGKCVYHGYQGFPGYNCLSKNATIIHGIGTNNQIFNAGDKLTIDVGVGLDGFICDSAFTICTPPVTPALKKLCTITRQAIDVACAAIKPNHRVGTISHAIEQFVSSHGYQLLRDYGGHGCGLAIHEPPLILNYGQPESGPLLQPGMVLCIEPMVLEKNYQAKLAADQWSVVAIDQNQYVCHEEVMVLVTSDGCELLTS</sequence>
<name>A0A292IGU3_9MOLU</name>
<evidence type="ECO:0000313" key="9">
    <source>
        <dbReference type="Proteomes" id="UP000261764"/>
    </source>
</evidence>
<comment type="similarity">
    <text evidence="6">Belongs to the peptidase M24A family.</text>
</comment>
<keyword evidence="5" id="KW-0378">Hydrolase</keyword>
<dbReference type="EC" id="3.4.11.18" evidence="6"/>
<dbReference type="GO" id="GO:0005829">
    <property type="term" value="C:cytosol"/>
    <property type="evidence" value="ECO:0007669"/>
    <property type="project" value="TreeGrafter"/>
</dbReference>
<dbReference type="InterPro" id="IPR000994">
    <property type="entry name" value="Pept_M24"/>
</dbReference>
<evidence type="ECO:0000256" key="3">
    <source>
        <dbReference type="ARBA" id="ARBA00022670"/>
    </source>
</evidence>
<dbReference type="InterPro" id="IPR036005">
    <property type="entry name" value="Creatinase/aminopeptidase-like"/>
</dbReference>
<dbReference type="RefSeq" id="WP_343251476.1">
    <property type="nucleotide sequence ID" value="NZ_HG937516.1"/>
</dbReference>
<dbReference type="Gene3D" id="3.90.230.10">
    <property type="entry name" value="Creatinase/methionine aminopeptidase superfamily"/>
    <property type="match status" value="1"/>
</dbReference>
<dbReference type="SUPFAM" id="SSF55920">
    <property type="entry name" value="Creatinase/aminopeptidase"/>
    <property type="match status" value="1"/>
</dbReference>
<gene>
    <name evidence="8" type="ORF">MAMA39_00030</name>
</gene>
<comment type="cofactor">
    <cofactor evidence="6">
        <name>Co(2+)</name>
        <dbReference type="ChEBI" id="CHEBI:48828"/>
    </cofactor>
    <cofactor evidence="6">
        <name>Zn(2+)</name>
        <dbReference type="ChEBI" id="CHEBI:29105"/>
    </cofactor>
    <cofactor evidence="6">
        <name>Mn(2+)</name>
        <dbReference type="ChEBI" id="CHEBI:29035"/>
    </cofactor>
    <cofactor evidence="6">
        <name>Fe(2+)</name>
        <dbReference type="ChEBI" id="CHEBI:29033"/>
    </cofactor>
    <text evidence="6">Binds 2 divalent metal cations per subunit. Has a high-affinity and a low affinity metal-binding site. The true nature of the physiological cofactor is under debate. The enzyme is active with cobalt, zinc, manganese or divalent iron ions.</text>
</comment>
<dbReference type="PRINTS" id="PR00599">
    <property type="entry name" value="MAPEPTIDASE"/>
</dbReference>
<dbReference type="AlphaFoldDB" id="A0A292IGU3"/>
<keyword evidence="9" id="KW-1185">Reference proteome</keyword>
<dbReference type="Proteomes" id="UP000261764">
    <property type="component" value="Chromosome I"/>
</dbReference>
<evidence type="ECO:0000256" key="2">
    <source>
        <dbReference type="ARBA" id="ARBA00022438"/>
    </source>
</evidence>
<keyword evidence="3 6" id="KW-0645">Protease</keyword>
<dbReference type="GO" id="GO:0006508">
    <property type="term" value="P:proteolysis"/>
    <property type="evidence" value="ECO:0007669"/>
    <property type="project" value="UniProtKB-KW"/>
</dbReference>
<dbReference type="PANTHER" id="PTHR43330:SF27">
    <property type="entry name" value="METHIONINE AMINOPEPTIDASE"/>
    <property type="match status" value="1"/>
</dbReference>
<evidence type="ECO:0000256" key="6">
    <source>
        <dbReference type="RuleBase" id="RU003653"/>
    </source>
</evidence>
<evidence type="ECO:0000256" key="1">
    <source>
        <dbReference type="ARBA" id="ARBA00002521"/>
    </source>
</evidence>
<protein>
    <recommendedName>
        <fullName evidence="6">Methionine aminopeptidase</fullName>
        <ecNumber evidence="6">3.4.11.18</ecNumber>
    </recommendedName>
</protein>
<reference evidence="8 9" key="1">
    <citation type="journal article" date="2015" name="Clin. Infect. Dis.">
        <title>Genomic Investigations unmask Mycoplasma amphoriforme, a new respiratory pathogen.</title>
        <authorList>
            <person name="Gillespie S.H."/>
            <person name="Ling C.L."/>
            <person name="Oravcova K."/>
            <person name="Pinheiro M."/>
            <person name="Wells L."/>
            <person name="Bryant J.M."/>
            <person name="McHugh T.D."/>
            <person name="Bebear C."/>
            <person name="Webster D."/>
            <person name="Harris S.R."/>
            <person name="Seth-Smith H.M."/>
            <person name="Thomson N.R."/>
        </authorList>
    </citation>
    <scope>NUCLEOTIDE SEQUENCE [LARGE SCALE GENOMIC DNA]</scope>
    <source>
        <strain evidence="8 9">A39</strain>
    </source>
</reference>
<dbReference type="Pfam" id="PF00557">
    <property type="entry name" value="Peptidase_M24"/>
    <property type="match status" value="1"/>
</dbReference>
<dbReference type="GO" id="GO:0046872">
    <property type="term" value="F:metal ion binding"/>
    <property type="evidence" value="ECO:0007669"/>
    <property type="project" value="UniProtKB-KW"/>
</dbReference>
<comment type="catalytic activity">
    <reaction evidence="6">
        <text>Release of N-terminal amino acids, preferentially methionine, from peptides and arylamides.</text>
        <dbReference type="EC" id="3.4.11.18"/>
    </reaction>
</comment>
<dbReference type="GO" id="GO:0070006">
    <property type="term" value="F:metalloaminopeptidase activity"/>
    <property type="evidence" value="ECO:0007669"/>
    <property type="project" value="InterPro"/>
</dbReference>
<comment type="function">
    <text evidence="1">Removes the N-terminal methionine from nascent proteins. The N-terminal methionine is often cleaved when the second residue in the primary sequence is small and uncharged (Met-Ala-, Cys, Gly, Pro, Ser, Thr, or Val). Requires deformylation of the N(alpha)-formylated initiator methionine before it can be hydrolyzed.</text>
</comment>
<dbReference type="GO" id="GO:0004239">
    <property type="term" value="F:initiator methionyl aminopeptidase activity"/>
    <property type="evidence" value="ECO:0007669"/>
    <property type="project" value="UniProtKB-EC"/>
</dbReference>
<keyword evidence="2 6" id="KW-0031">Aminopeptidase</keyword>
<evidence type="ECO:0000256" key="4">
    <source>
        <dbReference type="ARBA" id="ARBA00022723"/>
    </source>
</evidence>
<dbReference type="KEGG" id="mamp:MAMA39_00030"/>
<dbReference type="CDD" id="cd01086">
    <property type="entry name" value="MetAP1"/>
    <property type="match status" value="1"/>
</dbReference>
<dbReference type="NCBIfam" id="TIGR00500">
    <property type="entry name" value="met_pdase_I"/>
    <property type="match status" value="1"/>
</dbReference>
<dbReference type="EMBL" id="HG937516">
    <property type="protein sequence ID" value="CDN40131.1"/>
    <property type="molecule type" value="Genomic_DNA"/>
</dbReference>
<organism evidence="8 9">
    <name type="scientific">Mycoplasma amphoriforme A39</name>
    <dbReference type="NCBI Taxonomy" id="572419"/>
    <lineage>
        <taxon>Bacteria</taxon>
        <taxon>Bacillati</taxon>
        <taxon>Mycoplasmatota</taxon>
        <taxon>Mollicutes</taxon>
        <taxon>Mycoplasmataceae</taxon>
        <taxon>Mycoplasma</taxon>
    </lineage>
</organism>
<proteinExistence type="inferred from homology"/>
<evidence type="ECO:0000259" key="7">
    <source>
        <dbReference type="Pfam" id="PF00557"/>
    </source>
</evidence>
<evidence type="ECO:0000256" key="5">
    <source>
        <dbReference type="ARBA" id="ARBA00022801"/>
    </source>
</evidence>